<reference evidence="1" key="1">
    <citation type="submission" date="2024-05" db="EMBL/GenBank/DDBJ databases">
        <title>Campylobacter coli isolated from environmental waters in Slovenia.</title>
        <authorList>
            <person name="Zautner A.E."/>
            <person name="Bunk B."/>
            <person name="Riedel T."/>
            <person name="Sproeer C."/>
        </authorList>
    </citation>
    <scope>NUCLEOTIDE SEQUENCE</scope>
    <source>
        <strain evidence="1">CCS1377</strain>
    </source>
</reference>
<evidence type="ECO:0000313" key="1">
    <source>
        <dbReference type="EMBL" id="XBJ29909.1"/>
    </source>
</evidence>
<proteinExistence type="inferred from homology"/>
<dbReference type="GO" id="GO:0009279">
    <property type="term" value="C:cell outer membrane"/>
    <property type="evidence" value="ECO:0007669"/>
    <property type="project" value="InterPro"/>
</dbReference>
<dbReference type="PANTHER" id="PTHR30189:SF1">
    <property type="entry name" value="LPS-ASSEMBLY PROTEIN LPTD"/>
    <property type="match status" value="1"/>
</dbReference>
<dbReference type="InterPro" id="IPR050218">
    <property type="entry name" value="LptD"/>
</dbReference>
<organism evidence="1">
    <name type="scientific">Campylobacter sp. CCS1377</name>
    <dbReference type="NCBI Taxonomy" id="3158229"/>
    <lineage>
        <taxon>Bacteria</taxon>
        <taxon>Pseudomonadati</taxon>
        <taxon>Campylobacterota</taxon>
        <taxon>Epsilonproteobacteria</taxon>
        <taxon>Campylobacterales</taxon>
        <taxon>Campylobacteraceae</taxon>
        <taxon>Campylobacter</taxon>
    </lineage>
</organism>
<dbReference type="GO" id="GO:0043165">
    <property type="term" value="P:Gram-negative-bacterium-type cell outer membrane assembly"/>
    <property type="evidence" value="ECO:0007669"/>
    <property type="project" value="InterPro"/>
</dbReference>
<dbReference type="RefSeq" id="WP_348518994.1">
    <property type="nucleotide sequence ID" value="NZ_CP155620.1"/>
</dbReference>
<dbReference type="GO" id="GO:0015920">
    <property type="term" value="P:lipopolysaccharide transport"/>
    <property type="evidence" value="ECO:0007669"/>
    <property type="project" value="InterPro"/>
</dbReference>
<dbReference type="InterPro" id="IPR020889">
    <property type="entry name" value="LipoPS_assembly_LptD"/>
</dbReference>
<dbReference type="GO" id="GO:1990351">
    <property type="term" value="C:transporter complex"/>
    <property type="evidence" value="ECO:0007669"/>
    <property type="project" value="TreeGrafter"/>
</dbReference>
<protein>
    <submittedName>
        <fullName evidence="1">LPS-assembly protein LptD</fullName>
    </submittedName>
</protein>
<sequence length="683" mass="80717">MLRKLALSVIACASIYAAEVDIYALDVKKEGAILKAESEVLVFSDLYMITANKAIYNEETKVIELFGDVNILRGKNERSHSEYAKIKLDSNEASFEEFFFANSDVEVWFKSKNSYLDNHYFDGKNSVVSSCNVEDPDWKIKFSEGRLNRENNFVHLYNARLYIKNIPVFYLPYLGFSIDTNRRSGLLVPRMSVNSSEGLFYEQPIYFVFDSNWDLEFTPQVRTNRGFGAYTTLRFLDSPHSMGEINFGAFRENSSYFRDENLENQTHMGIELKYSRNDLVRSLLSDEFQEGLWIDAIYLNDVDYLNLGRRDFRDMTSLVTSKINYYLADDSNYYGMYAKYYIDTSKTSNSDTLQEFPSFQYHRFLDTLFSEHLQYSFDASFHNYYRKIGTYSTQLNLELPLSYHTSFFDDYLQLTFTEYLYASFVNYSNNPEIDNEHLYRNSHELTLYTELSKPYENFYHTVFLELNYYLPGSTSGKITENYLDYEDKEEQTSFRIVQYFYNAQGQKKLKHRLGLNYYNDRDRLGSVDNILTYYFNENISLNNESRYSQIQGRFDKVLSQLEFSTQNLNWTFSHAYRNDIDGKYSFIGTRADYIYNYNYKIFSGIWFDTQRAHPNMWEVGYTYQRKCWNYSLMYRERIDPQLTSGGIKAKTQSGFYFVFNFYPLGGVKYDLSLDEAENKLANP</sequence>
<name>A0AAU7EAH2_9BACT</name>
<accession>A0AAU7EAH2</accession>
<dbReference type="AlphaFoldDB" id="A0AAU7EAH2"/>
<dbReference type="PANTHER" id="PTHR30189">
    <property type="entry name" value="LPS-ASSEMBLY PROTEIN"/>
    <property type="match status" value="1"/>
</dbReference>
<gene>
    <name evidence="1" type="ORF">AAH949_03500</name>
</gene>
<dbReference type="EMBL" id="CP155620">
    <property type="protein sequence ID" value="XBJ29909.1"/>
    <property type="molecule type" value="Genomic_DNA"/>
</dbReference>
<dbReference type="HAMAP" id="MF_01411">
    <property type="entry name" value="LPS_assembly_LptD"/>
    <property type="match status" value="1"/>
</dbReference>